<keyword evidence="10" id="KW-0539">Nucleus</keyword>
<evidence type="ECO:0000256" key="1">
    <source>
        <dbReference type="ARBA" id="ARBA00004567"/>
    </source>
</evidence>
<comment type="similarity">
    <text evidence="2">Belongs to the WD repeat SEC13 family.</text>
</comment>
<evidence type="ECO:0000256" key="3">
    <source>
        <dbReference type="ARBA" id="ARBA00022448"/>
    </source>
</evidence>
<accession>A0AAN6QAP4</accession>
<dbReference type="AlphaFoldDB" id="A0AAN6QAP4"/>
<dbReference type="GO" id="GO:0015031">
    <property type="term" value="P:protein transport"/>
    <property type="evidence" value="ECO:0007669"/>
    <property type="project" value="UniProtKB-KW"/>
</dbReference>
<keyword evidence="8" id="KW-0811">Translocation</keyword>
<reference evidence="13" key="2">
    <citation type="submission" date="2023-05" db="EMBL/GenBank/DDBJ databases">
        <authorList>
            <consortium name="Lawrence Berkeley National Laboratory"/>
            <person name="Steindorff A."/>
            <person name="Hensen N."/>
            <person name="Bonometti L."/>
            <person name="Westerberg I."/>
            <person name="Brannstrom I.O."/>
            <person name="Guillou S."/>
            <person name="Cros-Aarteil S."/>
            <person name="Calhoun S."/>
            <person name="Haridas S."/>
            <person name="Kuo A."/>
            <person name="Mondo S."/>
            <person name="Pangilinan J."/>
            <person name="Riley R."/>
            <person name="Labutti K."/>
            <person name="Andreopoulos B."/>
            <person name="Lipzen A."/>
            <person name="Chen C."/>
            <person name="Yanf M."/>
            <person name="Daum C."/>
            <person name="Ng V."/>
            <person name="Clum A."/>
            <person name="Ohm R."/>
            <person name="Martin F."/>
            <person name="Silar P."/>
            <person name="Natvig D."/>
            <person name="Lalanne C."/>
            <person name="Gautier V."/>
            <person name="Ament-Velasquez S.L."/>
            <person name="Kruys A."/>
            <person name="Hutchinson M.I."/>
            <person name="Powell A.J."/>
            <person name="Barry K."/>
            <person name="Miller A.N."/>
            <person name="Grigoriev I.V."/>
            <person name="Debuchy R."/>
            <person name="Gladieux P."/>
            <person name="Thoren M.H."/>
            <person name="Johannesson H."/>
        </authorList>
    </citation>
    <scope>NUCLEOTIDE SEQUENCE</scope>
    <source>
        <strain evidence="13">CBS 757.83</strain>
    </source>
</reference>
<dbReference type="PROSITE" id="PS50082">
    <property type="entry name" value="WD_REPEATS_2"/>
    <property type="match status" value="1"/>
</dbReference>
<dbReference type="GO" id="GO:0051028">
    <property type="term" value="P:mRNA transport"/>
    <property type="evidence" value="ECO:0007669"/>
    <property type="project" value="UniProtKB-KW"/>
</dbReference>
<dbReference type="GO" id="GO:0034198">
    <property type="term" value="P:cellular response to amino acid starvation"/>
    <property type="evidence" value="ECO:0007669"/>
    <property type="project" value="TreeGrafter"/>
</dbReference>
<evidence type="ECO:0000313" key="14">
    <source>
        <dbReference type="Proteomes" id="UP001305647"/>
    </source>
</evidence>
<keyword evidence="9" id="KW-0906">Nuclear pore complex</keyword>
<evidence type="ECO:0000256" key="11">
    <source>
        <dbReference type="PROSITE-ProRule" id="PRU00221"/>
    </source>
</evidence>
<sequence>MSKAAAFLADPPVVDDRPCFETIIKHGHQDLVQAVAFNGHGDRCATGSVDGKIRVFNRHKDGAWRLCDTWGAHASEILELQWLPTTIYPNLLASLGIEGRFKLWAEDPLAAPGRRFAESTRSGSLFSIPARTLHLPASSTTSLPATGIGSPAPVPPATTTTNPTTEPPAATPSTTTTTPSHSSAKPAFETRNTRSPYRSFSLKHLDDTRTTYLALLSADGGLTVYENDRIENLASFTLLDELSTLPQPDDDDNNNEDIDDGHHHSSSHNPAAPTSAPTRGEETSFKVRFDPNPDVCYTALRAGVPSDALGLVVAVMDRVRVYRTRDTIRASLGVAAAWKGFYLAAEVRGGVHRGLVRDVAWAAGNIRGYDVVATACQDGAVRVFRLDAVLPGEGGAGEREGKRNDGGFGGGAGQWAAASVRRHGVGRGEENGSGNGNGNTNAARASLMASSGIRAGLDQSRGGRERRTTALPGQIRHIMTEVTKLDCHRTPVWRVGFDDDGQILGSVGDEGKLMCYRQKPDGTWAKSTEMAMVKIKMAVP</sequence>
<evidence type="ECO:0000256" key="12">
    <source>
        <dbReference type="SAM" id="MobiDB-lite"/>
    </source>
</evidence>
<keyword evidence="14" id="KW-1185">Reference proteome</keyword>
<dbReference type="GO" id="GO:0031080">
    <property type="term" value="C:nuclear pore outer ring"/>
    <property type="evidence" value="ECO:0007669"/>
    <property type="project" value="TreeGrafter"/>
</dbReference>
<dbReference type="Gene3D" id="2.130.10.10">
    <property type="entry name" value="YVTN repeat-like/Quinoprotein amine dehydrogenase"/>
    <property type="match status" value="1"/>
</dbReference>
<feature type="region of interest" description="Disordered" evidence="12">
    <location>
        <begin position="244"/>
        <end position="285"/>
    </location>
</feature>
<name>A0AAN6QAP4_9PEZI</name>
<evidence type="ECO:0000256" key="7">
    <source>
        <dbReference type="ARBA" id="ARBA00022927"/>
    </source>
</evidence>
<dbReference type="InterPro" id="IPR015943">
    <property type="entry name" value="WD40/YVTN_repeat-like_dom_sf"/>
</dbReference>
<dbReference type="EMBL" id="MU863628">
    <property type="protein sequence ID" value="KAK4103762.1"/>
    <property type="molecule type" value="Genomic_DNA"/>
</dbReference>
<dbReference type="SMART" id="SM00320">
    <property type="entry name" value="WD40"/>
    <property type="match status" value="4"/>
</dbReference>
<organism evidence="13 14">
    <name type="scientific">Parathielavia hyrcaniae</name>
    <dbReference type="NCBI Taxonomy" id="113614"/>
    <lineage>
        <taxon>Eukaryota</taxon>
        <taxon>Fungi</taxon>
        <taxon>Dikarya</taxon>
        <taxon>Ascomycota</taxon>
        <taxon>Pezizomycotina</taxon>
        <taxon>Sordariomycetes</taxon>
        <taxon>Sordariomycetidae</taxon>
        <taxon>Sordariales</taxon>
        <taxon>Chaetomiaceae</taxon>
        <taxon>Parathielavia</taxon>
    </lineage>
</organism>
<evidence type="ECO:0000256" key="5">
    <source>
        <dbReference type="ARBA" id="ARBA00022737"/>
    </source>
</evidence>
<feature type="compositionally biased region" description="Low complexity" evidence="12">
    <location>
        <begin position="171"/>
        <end position="187"/>
    </location>
</feature>
<comment type="caution">
    <text evidence="13">The sequence shown here is derived from an EMBL/GenBank/DDBJ whole genome shotgun (WGS) entry which is preliminary data.</text>
</comment>
<evidence type="ECO:0000256" key="4">
    <source>
        <dbReference type="ARBA" id="ARBA00022574"/>
    </source>
</evidence>
<feature type="repeat" description="WD" evidence="11">
    <location>
        <begin position="25"/>
        <end position="57"/>
    </location>
</feature>
<keyword evidence="5" id="KW-0677">Repeat</keyword>
<dbReference type="InterPro" id="IPR001680">
    <property type="entry name" value="WD40_rpt"/>
</dbReference>
<evidence type="ECO:0000256" key="10">
    <source>
        <dbReference type="ARBA" id="ARBA00023242"/>
    </source>
</evidence>
<dbReference type="SUPFAM" id="SSF50978">
    <property type="entry name" value="WD40 repeat-like"/>
    <property type="match status" value="1"/>
</dbReference>
<proteinExistence type="inferred from homology"/>
<feature type="compositionally biased region" description="Acidic residues" evidence="12">
    <location>
        <begin position="248"/>
        <end position="259"/>
    </location>
</feature>
<dbReference type="Pfam" id="PF00400">
    <property type="entry name" value="WD40"/>
    <property type="match status" value="2"/>
</dbReference>
<dbReference type="InterPro" id="IPR036322">
    <property type="entry name" value="WD40_repeat_dom_sf"/>
</dbReference>
<gene>
    <name evidence="13" type="ORF">N658DRAFT_505404</name>
</gene>
<dbReference type="PANTHER" id="PTHR11024:SF3">
    <property type="entry name" value="NUCLEOPORIN SEH1"/>
    <property type="match status" value="1"/>
</dbReference>
<protein>
    <submittedName>
        <fullName evidence="13">WD40 repeat-like protein</fullName>
    </submittedName>
</protein>
<feature type="region of interest" description="Disordered" evidence="12">
    <location>
        <begin position="139"/>
        <end position="195"/>
    </location>
</feature>
<dbReference type="GO" id="GO:0035859">
    <property type="term" value="C:Seh1-associated complex"/>
    <property type="evidence" value="ECO:0007669"/>
    <property type="project" value="TreeGrafter"/>
</dbReference>
<evidence type="ECO:0000256" key="9">
    <source>
        <dbReference type="ARBA" id="ARBA00023132"/>
    </source>
</evidence>
<comment type="subcellular location">
    <subcellularLocation>
        <location evidence="1">Nucleus</location>
        <location evidence="1">Nuclear pore complex</location>
    </subcellularLocation>
</comment>
<keyword evidence="3" id="KW-0813">Transport</keyword>
<evidence type="ECO:0000313" key="13">
    <source>
        <dbReference type="EMBL" id="KAK4103762.1"/>
    </source>
</evidence>
<dbReference type="Proteomes" id="UP001305647">
    <property type="component" value="Unassembled WGS sequence"/>
</dbReference>
<evidence type="ECO:0000256" key="8">
    <source>
        <dbReference type="ARBA" id="ARBA00023010"/>
    </source>
</evidence>
<dbReference type="GO" id="GO:1904263">
    <property type="term" value="P:positive regulation of TORC1 signaling"/>
    <property type="evidence" value="ECO:0007669"/>
    <property type="project" value="TreeGrafter"/>
</dbReference>
<reference evidence="13" key="1">
    <citation type="journal article" date="2023" name="Mol. Phylogenet. Evol.">
        <title>Genome-scale phylogeny and comparative genomics of the fungal order Sordariales.</title>
        <authorList>
            <person name="Hensen N."/>
            <person name="Bonometti L."/>
            <person name="Westerberg I."/>
            <person name="Brannstrom I.O."/>
            <person name="Guillou S."/>
            <person name="Cros-Aarteil S."/>
            <person name="Calhoun S."/>
            <person name="Haridas S."/>
            <person name="Kuo A."/>
            <person name="Mondo S."/>
            <person name="Pangilinan J."/>
            <person name="Riley R."/>
            <person name="LaButti K."/>
            <person name="Andreopoulos B."/>
            <person name="Lipzen A."/>
            <person name="Chen C."/>
            <person name="Yan M."/>
            <person name="Daum C."/>
            <person name="Ng V."/>
            <person name="Clum A."/>
            <person name="Steindorff A."/>
            <person name="Ohm R.A."/>
            <person name="Martin F."/>
            <person name="Silar P."/>
            <person name="Natvig D.O."/>
            <person name="Lalanne C."/>
            <person name="Gautier V."/>
            <person name="Ament-Velasquez S.L."/>
            <person name="Kruys A."/>
            <person name="Hutchinson M.I."/>
            <person name="Powell A.J."/>
            <person name="Barry K."/>
            <person name="Miller A.N."/>
            <person name="Grigoriev I.V."/>
            <person name="Debuchy R."/>
            <person name="Gladieux P."/>
            <person name="Hiltunen Thoren M."/>
            <person name="Johannesson H."/>
        </authorList>
    </citation>
    <scope>NUCLEOTIDE SEQUENCE</scope>
    <source>
        <strain evidence="13">CBS 757.83</strain>
    </source>
</reference>
<dbReference type="PANTHER" id="PTHR11024">
    <property type="entry name" value="NUCLEAR PORE COMPLEX PROTEIN SEC13 / SEH1 FAMILY MEMBER"/>
    <property type="match status" value="1"/>
</dbReference>
<dbReference type="InterPro" id="IPR037363">
    <property type="entry name" value="Sec13/Seh1_fam"/>
</dbReference>
<evidence type="ECO:0000256" key="6">
    <source>
        <dbReference type="ARBA" id="ARBA00022816"/>
    </source>
</evidence>
<evidence type="ECO:0000256" key="2">
    <source>
        <dbReference type="ARBA" id="ARBA00010102"/>
    </source>
</evidence>
<keyword evidence="6" id="KW-0509">mRNA transport</keyword>
<keyword evidence="7" id="KW-0653">Protein transport</keyword>
<dbReference type="GO" id="GO:0005198">
    <property type="term" value="F:structural molecule activity"/>
    <property type="evidence" value="ECO:0007669"/>
    <property type="project" value="InterPro"/>
</dbReference>
<feature type="compositionally biased region" description="Low complexity" evidence="12">
    <location>
        <begin position="267"/>
        <end position="278"/>
    </location>
</feature>
<keyword evidence="4 11" id="KW-0853">WD repeat</keyword>